<dbReference type="PANTHER" id="PTHR30329:SF21">
    <property type="entry name" value="LIPOPROTEIN YIAD-RELATED"/>
    <property type="match status" value="1"/>
</dbReference>
<evidence type="ECO:0000313" key="4">
    <source>
        <dbReference type="Proteomes" id="UP000007254"/>
    </source>
</evidence>
<dbReference type="GO" id="GO:0016020">
    <property type="term" value="C:membrane"/>
    <property type="evidence" value="ECO:0007669"/>
    <property type="project" value="UniProtKB-UniRule"/>
</dbReference>
<dbReference type="SUPFAM" id="SSF103088">
    <property type="entry name" value="OmpA-like"/>
    <property type="match status" value="1"/>
</dbReference>
<dbReference type="Pfam" id="PF13860">
    <property type="entry name" value="FlgD_ig"/>
    <property type="match status" value="1"/>
</dbReference>
<organism evidence="3 4">
    <name type="scientific">Winmispira thermophila (strain ATCC 700085 / DSM 6578 / Z-1203)</name>
    <name type="common">Spirochaeta thermophila</name>
    <dbReference type="NCBI Taxonomy" id="869211"/>
    <lineage>
        <taxon>Bacteria</taxon>
        <taxon>Pseudomonadati</taxon>
        <taxon>Spirochaetota</taxon>
        <taxon>Spirochaetia</taxon>
        <taxon>Winmispirales</taxon>
        <taxon>Winmispiraceae</taxon>
        <taxon>Winmispira</taxon>
    </lineage>
</organism>
<dbReference type="InterPro" id="IPR006665">
    <property type="entry name" value="OmpA-like"/>
</dbReference>
<dbReference type="InterPro" id="IPR050330">
    <property type="entry name" value="Bact_OuterMem_StrucFunc"/>
</dbReference>
<dbReference type="EMBL" id="CP002903">
    <property type="protein sequence ID" value="AEJ61980.1"/>
    <property type="molecule type" value="Genomic_DNA"/>
</dbReference>
<dbReference type="PANTHER" id="PTHR30329">
    <property type="entry name" value="STATOR ELEMENT OF FLAGELLAR MOTOR COMPLEX"/>
    <property type="match status" value="1"/>
</dbReference>
<dbReference type="PROSITE" id="PS51123">
    <property type="entry name" value="OMPA_2"/>
    <property type="match status" value="1"/>
</dbReference>
<dbReference type="STRING" id="869211.Spith_1720"/>
<dbReference type="Pfam" id="PF13585">
    <property type="entry name" value="CHU_C"/>
    <property type="match status" value="1"/>
</dbReference>
<dbReference type="KEGG" id="stq:Spith_1720"/>
<reference evidence="3 4" key="1">
    <citation type="submission" date="2011-06" db="EMBL/GenBank/DDBJ databases">
        <title>The complete genome of Spirochaeta thermophila DSM 6578.</title>
        <authorList>
            <consortium name="US DOE Joint Genome Institute (JGI-PGF)"/>
            <person name="Lucas S."/>
            <person name="Lapidus A."/>
            <person name="Bruce D."/>
            <person name="Goodwin L."/>
            <person name="Pitluck S."/>
            <person name="Peters L."/>
            <person name="Kyrpides N."/>
            <person name="Mavromatis K."/>
            <person name="Ivanova N."/>
            <person name="Mikailova N."/>
            <person name="Pagani I."/>
            <person name="Chertkov O."/>
            <person name="Detter J.C."/>
            <person name="Tapia R."/>
            <person name="Han C."/>
            <person name="Land M."/>
            <person name="Hauser L."/>
            <person name="Markowitz V."/>
            <person name="Cheng J.-F."/>
            <person name="Hugenholtz P."/>
            <person name="Woyke T."/>
            <person name="Wu D."/>
            <person name="Spring S."/>
            <person name="Merkhoffer B."/>
            <person name="Schneider S."/>
            <person name="Klenk H.-P."/>
            <person name="Eisen J.A."/>
        </authorList>
    </citation>
    <scope>NUCLEOTIDE SEQUENCE [LARGE SCALE GENOMIC DNA]</scope>
    <source>
        <strain evidence="4">ATCC 700085 / DSM 6578 / Z-1203</strain>
    </source>
</reference>
<keyword evidence="4" id="KW-1185">Reference proteome</keyword>
<dbReference type="HOGENOM" id="CLU_005670_0_0_12"/>
<dbReference type="InterPro" id="IPR025965">
    <property type="entry name" value="FlgD/Vpr_Ig-like"/>
</dbReference>
<feature type="domain" description="OmpA-like" evidence="2">
    <location>
        <begin position="697"/>
        <end position="824"/>
    </location>
</feature>
<evidence type="ECO:0000256" key="1">
    <source>
        <dbReference type="PROSITE-ProRule" id="PRU00473"/>
    </source>
</evidence>
<sequence>MKRWWTVVAMLVLLPALLFAGGKKEKGPPIVSLGEEEAVYISPGASPGVQDAIVIPLSVTANTSIQDYRIVIQDEAGKVVFTAQSEPLPKPGFFSNLLISLGLKKRPSVEIPSSVEWNGTDTEGRAVPEGSYTCTLTVTDHLGQTSTSSISVVVDNTPPSAQVRIPEPIFSPNGDGRKDTIVVEQSGTTEEQWVMSVQREDGTEVFRYVLENGAPASVFWDGKLSDGTIISDGEYYYVLSSTDRAGNAFSTKAGPVVVDAAPKQVVVKAEPDHISPNADDVQDFCVITLVDRSPGQVVGVRGEVRDADGRVLASASSFELPTTYVFNGRFDDTVLPDGEYTLRLETEYLSGTVAVTEVPVVIDTQPPVTLLQYGPRKLSPNDDGFQDVFVVEQTSPDKDVVWTSEVRSPQGQLVLTHTWEGGLGDFVWDGTDETGKKVPEGLYTYRVYARDEAGNLGMAEINEIAVSYALPRIDLAADHPGFSPNGDGVRDSLEITVTGDEGLPVNRLVITITTPQGERYVVDQQMLGVEGIVIPFTISTERLLTMEVPDGRYELVASATYGEKDTVLESAPLPVWVDTVPPEVSVKTEPVPFSPDGDGRDEVVAFIPEVRDESGIESWELVIANKDRKQTFSEDGEPPARIVWDGFFESGDLAEQAHDYPVAFTVTDLGGNVAKASALVVTDVYVVIKDGGAYISVPDIHFAPFTADYTDKVPSEIREENLRTLDEVAAMLKKFPQYTVQLEGHAVSLLWFDPERAKVEHQEVLVPLSRARAEAVRKALISRGVDPSRLSIVGYGGSRPIVPFSDLKKRWVNRRVEFLLKEKSGE</sequence>
<dbReference type="InterPro" id="IPR036737">
    <property type="entry name" value="OmpA-like_sf"/>
</dbReference>
<dbReference type="Gene3D" id="2.60.40.4070">
    <property type="match status" value="3"/>
</dbReference>
<protein>
    <submittedName>
        <fullName evidence="3">OmpA/MotB domain protein</fullName>
    </submittedName>
</protein>
<dbReference type="AlphaFoldDB" id="G0GBW9"/>
<dbReference type="RefSeq" id="WP_014625309.1">
    <property type="nucleotide sequence ID" value="NC_017583.1"/>
</dbReference>
<dbReference type="Gene3D" id="3.30.1330.60">
    <property type="entry name" value="OmpA-like domain"/>
    <property type="match status" value="1"/>
</dbReference>
<evidence type="ECO:0000259" key="2">
    <source>
        <dbReference type="PROSITE" id="PS51123"/>
    </source>
</evidence>
<keyword evidence="1" id="KW-0472">Membrane</keyword>
<accession>G0GBW9</accession>
<dbReference type="Proteomes" id="UP000007254">
    <property type="component" value="Chromosome"/>
</dbReference>
<dbReference type="CDD" id="cd07185">
    <property type="entry name" value="OmpA_C-like"/>
    <property type="match status" value="1"/>
</dbReference>
<dbReference type="OrthoDB" id="337472at2"/>
<dbReference type="Pfam" id="PF00691">
    <property type="entry name" value="OmpA"/>
    <property type="match status" value="1"/>
</dbReference>
<proteinExistence type="predicted"/>
<gene>
    <name evidence="3" type="ordered locus">Spith_1720</name>
</gene>
<name>G0GBW9_WINT7</name>
<evidence type="ECO:0000313" key="3">
    <source>
        <dbReference type="EMBL" id="AEJ61980.1"/>
    </source>
</evidence>